<organism evidence="1 2">
    <name type="scientific">Clostridium vincentii</name>
    <dbReference type="NCBI Taxonomy" id="52704"/>
    <lineage>
        <taxon>Bacteria</taxon>
        <taxon>Bacillati</taxon>
        <taxon>Bacillota</taxon>
        <taxon>Clostridia</taxon>
        <taxon>Eubacteriales</taxon>
        <taxon>Clostridiaceae</taxon>
        <taxon>Clostridium</taxon>
    </lineage>
</organism>
<name>A0A2T0BEH9_9CLOT</name>
<sequence length="69" mass="8290">MSKCPFWSTGMEKVECYKECPMNMFFSVEENCPFKEYLLNNKISVKGIEEYDYRVSEERGFDFISEFTK</sequence>
<reference evidence="1 2" key="1">
    <citation type="submission" date="2018-03" db="EMBL/GenBank/DDBJ databases">
        <title>Genome sequence of Clostridium vincentii DSM 10228.</title>
        <authorList>
            <person name="Poehlein A."/>
            <person name="Daniel R."/>
        </authorList>
    </citation>
    <scope>NUCLEOTIDE SEQUENCE [LARGE SCALE GENOMIC DNA]</scope>
    <source>
        <strain evidence="1 2">DSM 10228</strain>
    </source>
</reference>
<dbReference type="AlphaFoldDB" id="A0A2T0BEH9"/>
<evidence type="ECO:0000313" key="1">
    <source>
        <dbReference type="EMBL" id="PRR82300.1"/>
    </source>
</evidence>
<accession>A0A2T0BEH9</accession>
<protein>
    <submittedName>
        <fullName evidence="1">Uncharacterized protein</fullName>
    </submittedName>
</protein>
<dbReference type="OrthoDB" id="1938183at2"/>
<proteinExistence type="predicted"/>
<dbReference type="Proteomes" id="UP000239471">
    <property type="component" value="Unassembled WGS sequence"/>
</dbReference>
<evidence type="ECO:0000313" key="2">
    <source>
        <dbReference type="Proteomes" id="UP000239471"/>
    </source>
</evidence>
<dbReference type="EMBL" id="PVXQ01000017">
    <property type="protein sequence ID" value="PRR82300.1"/>
    <property type="molecule type" value="Genomic_DNA"/>
</dbReference>
<gene>
    <name evidence="1" type="ORF">CLVI_18060</name>
</gene>
<comment type="caution">
    <text evidence="1">The sequence shown here is derived from an EMBL/GenBank/DDBJ whole genome shotgun (WGS) entry which is preliminary data.</text>
</comment>
<keyword evidence="2" id="KW-1185">Reference proteome</keyword>